<dbReference type="AlphaFoldDB" id="A0A9W6HKD5"/>
<dbReference type="RefSeq" id="WP_204962368.1">
    <property type="nucleotide sequence ID" value="NZ_BAAAUR010000003.1"/>
</dbReference>
<comment type="caution">
    <text evidence="6">The sequence shown here is derived from an EMBL/GenBank/DDBJ whole genome shotgun (WGS) entry which is preliminary data.</text>
</comment>
<dbReference type="CDD" id="cd01392">
    <property type="entry name" value="HTH_LacI"/>
    <property type="match status" value="1"/>
</dbReference>
<organism evidence="6 7">
    <name type="scientific">Microbacterium dextranolyticum</name>
    <dbReference type="NCBI Taxonomy" id="36806"/>
    <lineage>
        <taxon>Bacteria</taxon>
        <taxon>Bacillati</taxon>
        <taxon>Actinomycetota</taxon>
        <taxon>Actinomycetes</taxon>
        <taxon>Micrococcales</taxon>
        <taxon>Microbacteriaceae</taxon>
        <taxon>Microbacterium</taxon>
    </lineage>
</organism>
<evidence type="ECO:0000259" key="5">
    <source>
        <dbReference type="PROSITE" id="PS50932"/>
    </source>
</evidence>
<feature type="compositionally biased region" description="Low complexity" evidence="4">
    <location>
        <begin position="320"/>
        <end position="329"/>
    </location>
</feature>
<evidence type="ECO:0000256" key="1">
    <source>
        <dbReference type="ARBA" id="ARBA00023015"/>
    </source>
</evidence>
<dbReference type="InterPro" id="IPR000843">
    <property type="entry name" value="HTH_LacI"/>
</dbReference>
<dbReference type="Proteomes" id="UP001142291">
    <property type="component" value="Unassembled WGS sequence"/>
</dbReference>
<accession>A0A9W6HKD5</accession>
<dbReference type="CDD" id="cd06267">
    <property type="entry name" value="PBP1_LacI_sugar_binding-like"/>
    <property type="match status" value="1"/>
</dbReference>
<dbReference type="SUPFAM" id="SSF53822">
    <property type="entry name" value="Periplasmic binding protein-like I"/>
    <property type="match status" value="1"/>
</dbReference>
<dbReference type="Pfam" id="PF00356">
    <property type="entry name" value="LacI"/>
    <property type="match status" value="1"/>
</dbReference>
<keyword evidence="7" id="KW-1185">Reference proteome</keyword>
<dbReference type="EMBL" id="BSER01000004">
    <property type="protein sequence ID" value="GLJ94822.1"/>
    <property type="molecule type" value="Genomic_DNA"/>
</dbReference>
<dbReference type="PROSITE" id="PS00356">
    <property type="entry name" value="HTH_LACI_1"/>
    <property type="match status" value="1"/>
</dbReference>
<dbReference type="GO" id="GO:0003700">
    <property type="term" value="F:DNA-binding transcription factor activity"/>
    <property type="evidence" value="ECO:0007669"/>
    <property type="project" value="TreeGrafter"/>
</dbReference>
<dbReference type="GO" id="GO:0000976">
    <property type="term" value="F:transcription cis-regulatory region binding"/>
    <property type="evidence" value="ECO:0007669"/>
    <property type="project" value="TreeGrafter"/>
</dbReference>
<dbReference type="PANTHER" id="PTHR30146">
    <property type="entry name" value="LACI-RELATED TRANSCRIPTIONAL REPRESSOR"/>
    <property type="match status" value="1"/>
</dbReference>
<dbReference type="SMART" id="SM00354">
    <property type="entry name" value="HTH_LACI"/>
    <property type="match status" value="1"/>
</dbReference>
<name>A0A9W6HKD5_9MICO</name>
<evidence type="ECO:0000256" key="3">
    <source>
        <dbReference type="ARBA" id="ARBA00023163"/>
    </source>
</evidence>
<dbReference type="Gene3D" id="3.40.50.2300">
    <property type="match status" value="2"/>
</dbReference>
<dbReference type="Gene3D" id="1.10.260.40">
    <property type="entry name" value="lambda repressor-like DNA-binding domains"/>
    <property type="match status" value="1"/>
</dbReference>
<dbReference type="PROSITE" id="PS50932">
    <property type="entry name" value="HTH_LACI_2"/>
    <property type="match status" value="1"/>
</dbReference>
<dbReference type="InterPro" id="IPR010982">
    <property type="entry name" value="Lambda_DNA-bd_dom_sf"/>
</dbReference>
<gene>
    <name evidence="6" type="ORF">GCM10017591_08840</name>
</gene>
<reference evidence="6" key="1">
    <citation type="journal article" date="2014" name="Int. J. Syst. Evol. Microbiol.">
        <title>Complete genome sequence of Corynebacterium casei LMG S-19264T (=DSM 44701T), isolated from a smear-ripened cheese.</title>
        <authorList>
            <consortium name="US DOE Joint Genome Institute (JGI-PGF)"/>
            <person name="Walter F."/>
            <person name="Albersmeier A."/>
            <person name="Kalinowski J."/>
            <person name="Ruckert C."/>
        </authorList>
    </citation>
    <scope>NUCLEOTIDE SEQUENCE</scope>
    <source>
        <strain evidence="6">VKM Ac-1940</strain>
    </source>
</reference>
<dbReference type="Pfam" id="PF13377">
    <property type="entry name" value="Peripla_BP_3"/>
    <property type="match status" value="1"/>
</dbReference>
<dbReference type="InterPro" id="IPR046335">
    <property type="entry name" value="LacI/GalR-like_sensor"/>
</dbReference>
<evidence type="ECO:0000256" key="2">
    <source>
        <dbReference type="ARBA" id="ARBA00023125"/>
    </source>
</evidence>
<evidence type="ECO:0000313" key="6">
    <source>
        <dbReference type="EMBL" id="GLJ94822.1"/>
    </source>
</evidence>
<keyword evidence="1" id="KW-0805">Transcription regulation</keyword>
<sequence length="357" mass="36864">MTSLDDVARAAGVSTATASRALSGRGRISAATRARVRAAAEALGYVASATASSLASGRAQNIGVVVPIMDRWFFASVLDGIATRLAPRGYDLTLYNLTDDPDQRRRLFDTSLRRGRVDGVIVLSVALTDDEIAALGGLGRPVLGLGVPRGGLPALRVDDTAVGRAATEHLLGLGHRRIAHIGQSVTTDAAGTPGRTPDVDIPTRRRRGFEAAMADAGAPAAVFVPADFTVAGGHDAAARLLDGDEPPTAIFAASDEMAYGVLTAARERDVHVPRDLSVIGVDGHDLGGLFELTTIDQFPHAQGERAAEAMLAMLGDQAAAGEGAAASDADSPRRTEASEPALPFSLVVRGTTAPPRG</sequence>
<dbReference type="PANTHER" id="PTHR30146:SF109">
    <property type="entry name" value="HTH-TYPE TRANSCRIPTIONAL REGULATOR GALS"/>
    <property type="match status" value="1"/>
</dbReference>
<reference evidence="6" key="2">
    <citation type="submission" date="2023-01" db="EMBL/GenBank/DDBJ databases">
        <authorList>
            <person name="Sun Q."/>
            <person name="Evtushenko L."/>
        </authorList>
    </citation>
    <scope>NUCLEOTIDE SEQUENCE</scope>
    <source>
        <strain evidence="6">VKM Ac-1940</strain>
    </source>
</reference>
<dbReference type="InterPro" id="IPR028082">
    <property type="entry name" value="Peripla_BP_I"/>
</dbReference>
<feature type="region of interest" description="Disordered" evidence="4">
    <location>
        <begin position="320"/>
        <end position="357"/>
    </location>
</feature>
<keyword evidence="2" id="KW-0238">DNA-binding</keyword>
<keyword evidence="3" id="KW-0804">Transcription</keyword>
<protein>
    <submittedName>
        <fullName evidence="6">Alanine racemase</fullName>
    </submittedName>
</protein>
<proteinExistence type="predicted"/>
<feature type="domain" description="HTH lacI-type" evidence="5">
    <location>
        <begin position="2"/>
        <end position="56"/>
    </location>
</feature>
<evidence type="ECO:0000256" key="4">
    <source>
        <dbReference type="SAM" id="MobiDB-lite"/>
    </source>
</evidence>
<dbReference type="SUPFAM" id="SSF47413">
    <property type="entry name" value="lambda repressor-like DNA-binding domains"/>
    <property type="match status" value="1"/>
</dbReference>
<evidence type="ECO:0000313" key="7">
    <source>
        <dbReference type="Proteomes" id="UP001142291"/>
    </source>
</evidence>